<reference evidence="1 2" key="1">
    <citation type="submission" date="2020-05" db="EMBL/GenBank/DDBJ databases">
        <title>Genome Sequencing of Type Strains.</title>
        <authorList>
            <person name="Lemaire J.F."/>
            <person name="Inderbitzin P."/>
            <person name="Gregorio O.A."/>
            <person name="Collins S.B."/>
            <person name="Wespe N."/>
            <person name="Knight-Connoni V."/>
        </authorList>
    </citation>
    <scope>NUCLEOTIDE SEQUENCE [LARGE SCALE GENOMIC DNA]</scope>
    <source>
        <strain evidence="1 2">LMG 21957</strain>
    </source>
</reference>
<accession>A0A7Y6C2S4</accession>
<evidence type="ECO:0000313" key="2">
    <source>
        <dbReference type="Proteomes" id="UP000526125"/>
    </source>
</evidence>
<sequence>MEALELTQAPPEVVKLIEGQARKFEVLAAEHEGWIYIYYEIDEGDYTTIDTKILNTYKQYVVQITVNHAANDQWINSYKLVRFERSENKSLVTEVTDRTPIVRQVHISN</sequence>
<protein>
    <submittedName>
        <fullName evidence="1">Uncharacterized protein</fullName>
    </submittedName>
</protein>
<evidence type="ECO:0000313" key="1">
    <source>
        <dbReference type="EMBL" id="NUU79557.1"/>
    </source>
</evidence>
<gene>
    <name evidence="1" type="ORF">HP552_30605</name>
</gene>
<organism evidence="1 2">
    <name type="scientific">Paenibacillus xylanilyticus</name>
    <dbReference type="NCBI Taxonomy" id="248903"/>
    <lineage>
        <taxon>Bacteria</taxon>
        <taxon>Bacillati</taxon>
        <taxon>Bacillota</taxon>
        <taxon>Bacilli</taxon>
        <taxon>Bacillales</taxon>
        <taxon>Paenibacillaceae</taxon>
        <taxon>Paenibacillus</taxon>
    </lineage>
</organism>
<comment type="caution">
    <text evidence="1">The sequence shown here is derived from an EMBL/GenBank/DDBJ whole genome shotgun (WGS) entry which is preliminary data.</text>
</comment>
<dbReference type="RefSeq" id="WP_175399106.1">
    <property type="nucleotide sequence ID" value="NZ_JABMCB010000202.1"/>
</dbReference>
<dbReference type="Proteomes" id="UP000526125">
    <property type="component" value="Unassembled WGS sequence"/>
</dbReference>
<dbReference type="EMBL" id="JABMCB010000202">
    <property type="protein sequence ID" value="NUU79557.1"/>
    <property type="molecule type" value="Genomic_DNA"/>
</dbReference>
<name>A0A7Y6C2S4_9BACL</name>
<proteinExistence type="predicted"/>
<keyword evidence="2" id="KW-1185">Reference proteome</keyword>
<dbReference type="AlphaFoldDB" id="A0A7Y6C2S4"/>